<dbReference type="OrthoDB" id="10509586at2759"/>
<sequence>MSLSASLKDRKLSDCISRGRPLREMNLRRPCRKLSVVCSLRSSKCTALVIMHVNMKMYALLTRVSRPCTSGRTNSGPAKSTPVWLNGGDSVTRSVGKSLIRSR</sequence>
<evidence type="ECO:0000313" key="3">
    <source>
        <dbReference type="Proteomes" id="UP000055024"/>
    </source>
</evidence>
<dbReference type="AlphaFoldDB" id="A0A0V1GX19"/>
<evidence type="ECO:0000256" key="1">
    <source>
        <dbReference type="SAM" id="MobiDB-lite"/>
    </source>
</evidence>
<dbReference type="EMBL" id="JYDP01000218">
    <property type="protein sequence ID" value="KRZ02735.1"/>
    <property type="molecule type" value="Genomic_DNA"/>
</dbReference>
<evidence type="ECO:0000313" key="2">
    <source>
        <dbReference type="EMBL" id="KRZ02735.1"/>
    </source>
</evidence>
<organism evidence="2 3">
    <name type="scientific">Trichinella zimbabwensis</name>
    <dbReference type="NCBI Taxonomy" id="268475"/>
    <lineage>
        <taxon>Eukaryota</taxon>
        <taxon>Metazoa</taxon>
        <taxon>Ecdysozoa</taxon>
        <taxon>Nematoda</taxon>
        <taxon>Enoplea</taxon>
        <taxon>Dorylaimia</taxon>
        <taxon>Trichinellida</taxon>
        <taxon>Trichinellidae</taxon>
        <taxon>Trichinella</taxon>
    </lineage>
</organism>
<feature type="compositionally biased region" description="Polar residues" evidence="1">
    <location>
        <begin position="69"/>
        <end position="78"/>
    </location>
</feature>
<dbReference type="Proteomes" id="UP000055024">
    <property type="component" value="Unassembled WGS sequence"/>
</dbReference>
<proteinExistence type="predicted"/>
<gene>
    <name evidence="2" type="ORF">T11_13552</name>
</gene>
<feature type="region of interest" description="Disordered" evidence="1">
    <location>
        <begin position="69"/>
        <end position="89"/>
    </location>
</feature>
<accession>A0A0V1GX19</accession>
<protein>
    <submittedName>
        <fullName evidence="2">Uncharacterized protein</fullName>
    </submittedName>
</protein>
<keyword evidence="3" id="KW-1185">Reference proteome</keyword>
<reference evidence="2 3" key="1">
    <citation type="submission" date="2015-01" db="EMBL/GenBank/DDBJ databases">
        <title>Evolution of Trichinella species and genotypes.</title>
        <authorList>
            <person name="Korhonen P.K."/>
            <person name="Edoardo P."/>
            <person name="Giuseppe L.R."/>
            <person name="Gasser R.B."/>
        </authorList>
    </citation>
    <scope>NUCLEOTIDE SEQUENCE [LARGE SCALE GENOMIC DNA]</scope>
    <source>
        <strain evidence="2">ISS1029</strain>
    </source>
</reference>
<name>A0A0V1GX19_9BILA</name>
<comment type="caution">
    <text evidence="2">The sequence shown here is derived from an EMBL/GenBank/DDBJ whole genome shotgun (WGS) entry which is preliminary data.</text>
</comment>